<dbReference type="EC" id="3.5.4.33" evidence="8"/>
<dbReference type="GO" id="GO:0002100">
    <property type="term" value="P:tRNA wobble adenosine to inosine editing"/>
    <property type="evidence" value="ECO:0007669"/>
    <property type="project" value="UniProtKB-UniRule"/>
</dbReference>
<dbReference type="SUPFAM" id="SSF53927">
    <property type="entry name" value="Cytidine deaminase-like"/>
    <property type="match status" value="1"/>
</dbReference>
<dbReference type="InterPro" id="IPR016193">
    <property type="entry name" value="Cytidine_deaminase-like"/>
</dbReference>
<evidence type="ECO:0000256" key="3">
    <source>
        <dbReference type="ARBA" id="ARBA00022694"/>
    </source>
</evidence>
<evidence type="ECO:0000256" key="8">
    <source>
        <dbReference type="HAMAP-Rule" id="MF_00972"/>
    </source>
</evidence>
<dbReference type="FunFam" id="3.40.140.10:FF:000005">
    <property type="entry name" value="tRNA-specific adenosine deaminase"/>
    <property type="match status" value="1"/>
</dbReference>
<comment type="catalytic activity">
    <reaction evidence="7 8">
        <text>adenosine(34) in tRNA + H2O + H(+) = inosine(34) in tRNA + NH4(+)</text>
        <dbReference type="Rhea" id="RHEA:43168"/>
        <dbReference type="Rhea" id="RHEA-COMP:10373"/>
        <dbReference type="Rhea" id="RHEA-COMP:10374"/>
        <dbReference type="ChEBI" id="CHEBI:15377"/>
        <dbReference type="ChEBI" id="CHEBI:15378"/>
        <dbReference type="ChEBI" id="CHEBI:28938"/>
        <dbReference type="ChEBI" id="CHEBI:74411"/>
        <dbReference type="ChEBI" id="CHEBI:82852"/>
        <dbReference type="EC" id="3.5.4.33"/>
    </reaction>
</comment>
<dbReference type="Pfam" id="PF14437">
    <property type="entry name" value="MafB19-deam"/>
    <property type="match status" value="1"/>
</dbReference>
<dbReference type="GO" id="GO:0052717">
    <property type="term" value="F:tRNA-specific adenosine-34 deaminase activity"/>
    <property type="evidence" value="ECO:0007669"/>
    <property type="project" value="UniProtKB-UniRule"/>
</dbReference>
<dbReference type="PANTHER" id="PTHR11079:SF202">
    <property type="entry name" value="TRNA-SPECIFIC ADENOSINE DEAMINASE"/>
    <property type="match status" value="1"/>
</dbReference>
<evidence type="ECO:0000256" key="6">
    <source>
        <dbReference type="ARBA" id="ARBA00022833"/>
    </source>
</evidence>
<dbReference type="HAMAP" id="MF_00972">
    <property type="entry name" value="tRNA_aden_deaminase"/>
    <property type="match status" value="1"/>
</dbReference>
<dbReference type="Proteomes" id="UP000271003">
    <property type="component" value="Chromosome"/>
</dbReference>
<dbReference type="OrthoDB" id="9802676at2"/>
<dbReference type="EMBL" id="AP018786">
    <property type="protein sequence ID" value="BBF23722.1"/>
    <property type="molecule type" value="Genomic_DNA"/>
</dbReference>
<protein>
    <recommendedName>
        <fullName evidence="8">tRNA-specific adenosine deaminase</fullName>
        <ecNumber evidence="8">3.5.4.33</ecNumber>
    </recommendedName>
</protein>
<accession>A0A2Z6IBQ1</accession>
<proteinExistence type="inferred from homology"/>
<keyword evidence="5 8" id="KW-0378">Hydrolase</keyword>
<comment type="subunit">
    <text evidence="2 8">Homodimer.</text>
</comment>
<comment type="function">
    <text evidence="8">Catalyzes the deamination of adenosine to inosine at the wobble position 34 of tRNA(Arg2).</text>
</comment>
<dbReference type="InterPro" id="IPR028883">
    <property type="entry name" value="tRNA_aden_deaminase"/>
</dbReference>
<evidence type="ECO:0000313" key="10">
    <source>
        <dbReference type="EMBL" id="BBF23722.1"/>
    </source>
</evidence>
<name>A0A2Z6IBQ1_9BURK</name>
<evidence type="ECO:0000256" key="4">
    <source>
        <dbReference type="ARBA" id="ARBA00022723"/>
    </source>
</evidence>
<feature type="domain" description="CMP/dCMP-type deaminase" evidence="9">
    <location>
        <begin position="165"/>
        <end position="277"/>
    </location>
</feature>
<gene>
    <name evidence="8" type="primary">tadA</name>
    <name evidence="10" type="ORF">SUTMEG_16130</name>
</gene>
<reference evidence="10 11" key="1">
    <citation type="journal article" date="2018" name="Int. J. Syst. Evol. Microbiol.">
        <title>Mesosutterella multiformis gen. nov., sp. nov., a member of the family Sutterellaceae and Sutterella megalosphaeroides sp. nov., isolated from human faeces.</title>
        <authorList>
            <person name="Sakamoto M."/>
            <person name="Ikeyama N."/>
            <person name="Kunihiro T."/>
            <person name="Iino T."/>
            <person name="Yuki M."/>
            <person name="Ohkuma M."/>
        </authorList>
    </citation>
    <scope>NUCLEOTIDE SEQUENCE [LARGE SCALE GENOMIC DNA]</scope>
    <source>
        <strain evidence="10 11">6FBBBH3</strain>
    </source>
</reference>
<feature type="binding site" evidence="8">
    <location>
        <position position="246"/>
    </location>
    <ligand>
        <name>Zn(2+)</name>
        <dbReference type="ChEBI" id="CHEBI:29105"/>
        <note>catalytic</note>
    </ligand>
</feature>
<evidence type="ECO:0000259" key="9">
    <source>
        <dbReference type="PROSITE" id="PS51747"/>
    </source>
</evidence>
<dbReference type="AlphaFoldDB" id="A0A2Z6IBQ1"/>
<dbReference type="InterPro" id="IPR016192">
    <property type="entry name" value="APOBEC/CMP_deaminase_Zn-bd"/>
</dbReference>
<dbReference type="RefSeq" id="WP_120177301.1">
    <property type="nucleotide sequence ID" value="NZ_AP018786.1"/>
</dbReference>
<keyword evidence="11" id="KW-1185">Reference proteome</keyword>
<dbReference type="Gene3D" id="3.40.140.10">
    <property type="entry name" value="Cytidine Deaminase, domain 2"/>
    <property type="match status" value="1"/>
</dbReference>
<comment type="cofactor">
    <cofactor evidence="8">
        <name>Zn(2+)</name>
        <dbReference type="ChEBI" id="CHEBI:29105"/>
    </cofactor>
    <text evidence="8">Binds 1 zinc ion per subunit.</text>
</comment>
<evidence type="ECO:0000313" key="11">
    <source>
        <dbReference type="Proteomes" id="UP000271003"/>
    </source>
</evidence>
<feature type="binding site" evidence="8">
    <location>
        <position position="249"/>
    </location>
    <ligand>
        <name>Zn(2+)</name>
        <dbReference type="ChEBI" id="CHEBI:29105"/>
        <note>catalytic</note>
    </ligand>
</feature>
<keyword evidence="6 8" id="KW-0862">Zinc</keyword>
<sequence>MYAYVVRDYTLSDLERFVALSIRRGSTLASIEKNDPTLADLKCVAGAALLFWPAKPEGAPLTDAEVERATARFLAEAGDWLKAVPAEVGALCERFSLAERTNLESEPHGLYRSQLEPMPGVTASRLLDELESARTILAERRARRIEALREKNRTVNSGAPSVDPEADVRFMREALEEAQRAADAGEVPVGAVLVKDGKVVARGGNRTIRDRDPTAHAEVLVLREAARLLDNHRLEGLSLYVTLEPCPMCAGAIAEARLERLVFGAGDPKKGAAGGAFSLFDVPGVNHRPWVTTGVLKAESERMLKDFFEARRSEKRAASVASQGASAEEPRCTCCAHAHPDAEGADR</sequence>
<evidence type="ECO:0000256" key="5">
    <source>
        <dbReference type="ARBA" id="ARBA00022801"/>
    </source>
</evidence>
<dbReference type="PROSITE" id="PS00903">
    <property type="entry name" value="CYT_DCMP_DEAMINASES_1"/>
    <property type="match status" value="1"/>
</dbReference>
<dbReference type="InterPro" id="IPR058535">
    <property type="entry name" value="MafB19-deam"/>
</dbReference>
<dbReference type="NCBIfam" id="NF008113">
    <property type="entry name" value="PRK10860.1"/>
    <property type="match status" value="1"/>
</dbReference>
<dbReference type="InterPro" id="IPR002125">
    <property type="entry name" value="CMP_dCMP_dom"/>
</dbReference>
<dbReference type="PANTHER" id="PTHR11079">
    <property type="entry name" value="CYTOSINE DEAMINASE FAMILY MEMBER"/>
    <property type="match status" value="1"/>
</dbReference>
<feature type="binding site" evidence="8">
    <location>
        <position position="216"/>
    </location>
    <ligand>
        <name>Zn(2+)</name>
        <dbReference type="ChEBI" id="CHEBI:29105"/>
        <note>catalytic</note>
    </ligand>
</feature>
<dbReference type="KEGG" id="sutt:SUTMEG_16130"/>
<keyword evidence="3 8" id="KW-0819">tRNA processing</keyword>
<dbReference type="CDD" id="cd01285">
    <property type="entry name" value="nucleoside_deaminase"/>
    <property type="match status" value="1"/>
</dbReference>
<comment type="similarity">
    <text evidence="1">Belongs to the cytidine and deoxycytidylate deaminase family. ADAT2 subfamily.</text>
</comment>
<evidence type="ECO:0000256" key="1">
    <source>
        <dbReference type="ARBA" id="ARBA00010669"/>
    </source>
</evidence>
<keyword evidence="4 8" id="KW-0479">Metal-binding</keyword>
<feature type="active site" description="Proton donor" evidence="8">
    <location>
        <position position="218"/>
    </location>
</feature>
<dbReference type="GO" id="GO:0008270">
    <property type="term" value="F:zinc ion binding"/>
    <property type="evidence" value="ECO:0007669"/>
    <property type="project" value="UniProtKB-UniRule"/>
</dbReference>
<evidence type="ECO:0000256" key="2">
    <source>
        <dbReference type="ARBA" id="ARBA00011738"/>
    </source>
</evidence>
<dbReference type="PROSITE" id="PS51747">
    <property type="entry name" value="CYT_DCMP_DEAMINASES_2"/>
    <property type="match status" value="1"/>
</dbReference>
<organism evidence="10 11">
    <name type="scientific">Sutterella megalosphaeroides</name>
    <dbReference type="NCBI Taxonomy" id="2494234"/>
    <lineage>
        <taxon>Bacteria</taxon>
        <taxon>Pseudomonadati</taxon>
        <taxon>Pseudomonadota</taxon>
        <taxon>Betaproteobacteria</taxon>
        <taxon>Burkholderiales</taxon>
        <taxon>Sutterellaceae</taxon>
        <taxon>Sutterella</taxon>
    </lineage>
</organism>
<evidence type="ECO:0000256" key="7">
    <source>
        <dbReference type="ARBA" id="ARBA00048045"/>
    </source>
</evidence>